<dbReference type="Gene3D" id="1.10.260.40">
    <property type="entry name" value="lambda repressor-like DNA-binding domains"/>
    <property type="match status" value="1"/>
</dbReference>
<evidence type="ECO:0000313" key="2">
    <source>
        <dbReference type="EMBL" id="KGH44720.1"/>
    </source>
</evidence>
<dbReference type="Proteomes" id="UP000029713">
    <property type="component" value="Unassembled WGS sequence"/>
</dbReference>
<dbReference type="EMBL" id="JPMX01000118">
    <property type="protein sequence ID" value="KGH44720.1"/>
    <property type="molecule type" value="Genomic_DNA"/>
</dbReference>
<sequence>MVRPPLTPEEHERGRRLGGLLRAARGDRSPAEVAAASGVSLEALRKIESGRVPTPAFFTVAALAGALDLPLDSLVTALHSPTEGTALTA</sequence>
<dbReference type="CDD" id="cd00093">
    <property type="entry name" value="HTH_XRE"/>
    <property type="match status" value="1"/>
</dbReference>
<comment type="caution">
    <text evidence="2">The sequence shown here is derived from an EMBL/GenBank/DDBJ whole genome shotgun (WGS) entry which is preliminary data.</text>
</comment>
<dbReference type="STRING" id="1522368.IN07_22360"/>
<gene>
    <name evidence="2" type="ORF">IN07_22360</name>
</gene>
<dbReference type="SMART" id="SM00530">
    <property type="entry name" value="HTH_XRE"/>
    <property type="match status" value="1"/>
</dbReference>
<organism evidence="2 3">
    <name type="scientific">Modestobacter caceresii</name>
    <dbReference type="NCBI Taxonomy" id="1522368"/>
    <lineage>
        <taxon>Bacteria</taxon>
        <taxon>Bacillati</taxon>
        <taxon>Actinomycetota</taxon>
        <taxon>Actinomycetes</taxon>
        <taxon>Geodermatophilales</taxon>
        <taxon>Geodermatophilaceae</taxon>
        <taxon>Modestobacter</taxon>
    </lineage>
</organism>
<dbReference type="RefSeq" id="WP_036340296.1">
    <property type="nucleotide sequence ID" value="NZ_JPMX01000118.1"/>
</dbReference>
<dbReference type="AlphaFoldDB" id="A0A098Y2U0"/>
<dbReference type="OrthoDB" id="5196639at2"/>
<reference evidence="2 3" key="1">
    <citation type="submission" date="2014-07" db="EMBL/GenBank/DDBJ databases">
        <title>Biosystematic studies on Modestobacter strains isolated from extreme hyper-arid desert soil and from historic building.</title>
        <authorList>
            <person name="Bukarasam K."/>
            <person name="Bull A."/>
            <person name="Girard G."/>
            <person name="van Wezel G."/>
            <person name="Goodfellow M."/>
        </authorList>
    </citation>
    <scope>NUCLEOTIDE SEQUENCE [LARGE SCALE GENOMIC DNA]</scope>
    <source>
        <strain evidence="2 3">KNN45-2b</strain>
    </source>
</reference>
<protein>
    <submittedName>
        <fullName evidence="2">XRE family transcriptional regulator</fullName>
    </submittedName>
</protein>
<dbReference type="Pfam" id="PF13560">
    <property type="entry name" value="HTH_31"/>
    <property type="match status" value="1"/>
</dbReference>
<evidence type="ECO:0000313" key="3">
    <source>
        <dbReference type="Proteomes" id="UP000029713"/>
    </source>
</evidence>
<dbReference type="InterPro" id="IPR001387">
    <property type="entry name" value="Cro/C1-type_HTH"/>
</dbReference>
<evidence type="ECO:0000259" key="1">
    <source>
        <dbReference type="PROSITE" id="PS50943"/>
    </source>
</evidence>
<name>A0A098Y2U0_9ACTN</name>
<accession>A0A098Y2U0</accession>
<keyword evidence="3" id="KW-1185">Reference proteome</keyword>
<feature type="domain" description="HTH cro/C1-type" evidence="1">
    <location>
        <begin position="21"/>
        <end position="74"/>
    </location>
</feature>
<proteinExistence type="predicted"/>
<dbReference type="SUPFAM" id="SSF47413">
    <property type="entry name" value="lambda repressor-like DNA-binding domains"/>
    <property type="match status" value="1"/>
</dbReference>
<dbReference type="InterPro" id="IPR010982">
    <property type="entry name" value="Lambda_DNA-bd_dom_sf"/>
</dbReference>
<dbReference type="PROSITE" id="PS50943">
    <property type="entry name" value="HTH_CROC1"/>
    <property type="match status" value="1"/>
</dbReference>
<dbReference type="GO" id="GO:0003677">
    <property type="term" value="F:DNA binding"/>
    <property type="evidence" value="ECO:0007669"/>
    <property type="project" value="InterPro"/>
</dbReference>